<feature type="region of interest" description="Disordered" evidence="3">
    <location>
        <begin position="840"/>
        <end position="870"/>
    </location>
</feature>
<dbReference type="PROSITE" id="PS50297">
    <property type="entry name" value="ANK_REP_REGION"/>
    <property type="match status" value="1"/>
</dbReference>
<name>A0ABR3IJJ9_LOXSC</name>
<dbReference type="SMART" id="SM00698">
    <property type="entry name" value="MORN"/>
    <property type="match status" value="2"/>
</dbReference>
<dbReference type="InterPro" id="IPR003409">
    <property type="entry name" value="MORN"/>
</dbReference>
<dbReference type="SUPFAM" id="SSF82185">
    <property type="entry name" value="Histone H3 K4-specific methyltransferase SET7/9 N-terminal domain"/>
    <property type="match status" value="1"/>
</dbReference>
<feature type="compositionally biased region" description="Basic and acidic residues" evidence="3">
    <location>
        <begin position="852"/>
        <end position="866"/>
    </location>
</feature>
<keyword evidence="2" id="KW-0040">ANK repeat</keyword>
<sequence length="1099" mass="124629">MHPQSACYSVGTKANKVWPYDEYYVGDKDDNNIKNGNGEVHWNGAESIEWYSGRITRDVMHGVGEYRWRHGGGVGAHHTYEGRFYCNRMHGYGTMSYPDGRVFTGLFHSNMRWGPGIESHACLKADVGLWRGTQLIRLAWRPEAPSIAPDLYATSIGRACVDPHRVMLVTSYKNIGEVNSALDLLKQYGTDPRIDAEKWDKLYPKNCTDLASLLCHVEYFEHDYYKGKINMLKEVTSIPEYKENISNDSVESRLDWTTYFAWNNNPVMIHMMKHSYTHESQRDETGINLTEVLCGPRKQFKPAGKHELDCRTLLMASYLGHTTNVVQLVNEDNIHPDITDSLGNSAVMYATCGDRVELIHFLVEAGANVNSYNDSCCTPLAVALIRFICAYKDIPLLGMLQALLPPPIIPVPPPVEQKVFEWHFSREQGVIFGGPGIGALVRTGSKLSKALPSTKKIKSSQSLKDIPTIRKKTDTPSPKPTAVVEHHSEESFSEDKRLYNNINNEFMVRVNDLYLQPSGVNAIPYLFEVSDMVKEIDVSEEDPKKPADKNPKKNASKVIKDTMKPSRELIWQGTDKDEFSYIDSVEKLKAESLANIRRTIVQLLSDGADPNLVKCPQPALFMAIISSCPELVRHLVDHGANINEDFKKTFGYTPLDLAVSRPFSNENLDMIRVILECGAITFHRLQYGEFSSADSVLPEPCGPSLLHAVLARKTEGEIEEEIRNHVLELLLDYYCNPLVQFKGRSAIDVAMTKSLDLLDIFIKSPTTNLNAPINDHNQTVLVKMFSLPFFKTMVPSERLQTFTNLLLFGADPLIECKSGSEIYPNIFVFATKTLTELEGTHNKPAVSSPSKETNKKVAEKPKKEPVSNKSVGKIGTGDVGDYRQAIDLVTECARMLHVRWLQAKLLKELVDVIDKYKHRQWNIIIREHKRKKSTGLWLTTQRCLEIWEILKQTRKKKYNDNRVLKHLLHIVQFYNRLDKIVPSVHPTAEMKSSIEFNVNYLLKERVAAAKLTDVDMTWKKPYVKPELTSKADEGKFNICFECALPFIEEKIQCVSCKLVAFCSFDCMQINIDRANCHPCSDYLKNKYFPSPPDSTQEIV</sequence>
<gene>
    <name evidence="4" type="ORF">ABMA27_006521</name>
</gene>
<proteinExistence type="predicted"/>
<dbReference type="SUPFAM" id="SSF48403">
    <property type="entry name" value="Ankyrin repeat"/>
    <property type="match status" value="2"/>
</dbReference>
<dbReference type="Pfam" id="PF00023">
    <property type="entry name" value="Ank"/>
    <property type="match status" value="1"/>
</dbReference>
<evidence type="ECO:0000256" key="1">
    <source>
        <dbReference type="ARBA" id="ARBA00022737"/>
    </source>
</evidence>
<evidence type="ECO:0000256" key="3">
    <source>
        <dbReference type="SAM" id="MobiDB-lite"/>
    </source>
</evidence>
<dbReference type="EMBL" id="JBEUOH010000002">
    <property type="protein sequence ID" value="KAL0901220.1"/>
    <property type="molecule type" value="Genomic_DNA"/>
</dbReference>
<dbReference type="InterPro" id="IPR053064">
    <property type="entry name" value="Ankyrin-MYND_domain-protein"/>
</dbReference>
<dbReference type="Gene3D" id="1.25.40.20">
    <property type="entry name" value="Ankyrin repeat-containing domain"/>
    <property type="match status" value="2"/>
</dbReference>
<dbReference type="InterPro" id="IPR036770">
    <property type="entry name" value="Ankyrin_rpt-contain_sf"/>
</dbReference>
<reference evidence="4 5" key="1">
    <citation type="submission" date="2024-06" db="EMBL/GenBank/DDBJ databases">
        <title>A chromosome-level genome assembly of beet webworm, Loxostege sticticalis.</title>
        <authorList>
            <person name="Zhang Y."/>
        </authorList>
    </citation>
    <scope>NUCLEOTIDE SEQUENCE [LARGE SCALE GENOMIC DNA]</scope>
    <source>
        <strain evidence="4">AQ026</strain>
        <tissue evidence="4">Whole body</tissue>
    </source>
</reference>
<evidence type="ECO:0008006" key="6">
    <source>
        <dbReference type="Google" id="ProtNLM"/>
    </source>
</evidence>
<evidence type="ECO:0000313" key="5">
    <source>
        <dbReference type="Proteomes" id="UP001549920"/>
    </source>
</evidence>
<dbReference type="Proteomes" id="UP001549920">
    <property type="component" value="Unassembled WGS sequence"/>
</dbReference>
<accession>A0ABR3IJJ9</accession>
<feature type="repeat" description="ANK" evidence="2">
    <location>
        <begin position="342"/>
        <end position="374"/>
    </location>
</feature>
<protein>
    <recommendedName>
        <fullName evidence="6">Ankyrin repeat and MYND domain-containing protein 1</fullName>
    </recommendedName>
</protein>
<feature type="region of interest" description="Disordered" evidence="3">
    <location>
        <begin position="458"/>
        <end position="489"/>
    </location>
</feature>
<dbReference type="PANTHER" id="PTHR15897:SF2">
    <property type="entry name" value="ANKYRIN REPEAT AND MYND DOMAIN-CONTAINING PROTEIN 1"/>
    <property type="match status" value="1"/>
</dbReference>
<keyword evidence="1" id="KW-0677">Repeat</keyword>
<dbReference type="InterPro" id="IPR002110">
    <property type="entry name" value="Ankyrin_rpt"/>
</dbReference>
<organism evidence="4 5">
    <name type="scientific">Loxostege sticticalis</name>
    <name type="common">Beet webworm moth</name>
    <dbReference type="NCBI Taxonomy" id="481309"/>
    <lineage>
        <taxon>Eukaryota</taxon>
        <taxon>Metazoa</taxon>
        <taxon>Ecdysozoa</taxon>
        <taxon>Arthropoda</taxon>
        <taxon>Hexapoda</taxon>
        <taxon>Insecta</taxon>
        <taxon>Pterygota</taxon>
        <taxon>Neoptera</taxon>
        <taxon>Endopterygota</taxon>
        <taxon>Lepidoptera</taxon>
        <taxon>Glossata</taxon>
        <taxon>Ditrysia</taxon>
        <taxon>Pyraloidea</taxon>
        <taxon>Crambidae</taxon>
        <taxon>Pyraustinae</taxon>
        <taxon>Loxostege</taxon>
    </lineage>
</organism>
<dbReference type="Pfam" id="PF02493">
    <property type="entry name" value="MORN"/>
    <property type="match status" value="2"/>
</dbReference>
<evidence type="ECO:0000256" key="2">
    <source>
        <dbReference type="PROSITE-ProRule" id="PRU00023"/>
    </source>
</evidence>
<dbReference type="PANTHER" id="PTHR15897">
    <property type="entry name" value="ANKYRIN REPEAT AND MYND DOMAIN PROTEIN 1"/>
    <property type="match status" value="1"/>
</dbReference>
<keyword evidence="5" id="KW-1185">Reference proteome</keyword>
<dbReference type="PROSITE" id="PS50088">
    <property type="entry name" value="ANK_REPEAT"/>
    <property type="match status" value="1"/>
</dbReference>
<dbReference type="Pfam" id="PF12796">
    <property type="entry name" value="Ank_2"/>
    <property type="match status" value="1"/>
</dbReference>
<dbReference type="SMART" id="SM00248">
    <property type="entry name" value="ANK"/>
    <property type="match status" value="5"/>
</dbReference>
<evidence type="ECO:0000313" key="4">
    <source>
        <dbReference type="EMBL" id="KAL0901220.1"/>
    </source>
</evidence>
<comment type="caution">
    <text evidence="4">The sequence shown here is derived from an EMBL/GenBank/DDBJ whole genome shotgun (WGS) entry which is preliminary data.</text>
</comment>